<sequence>MHASCRYTALATGGWATLAALLRRLLQQRLQRAALLQQQRQQQQQGGDSQEAELLLQQQDIERARKVDFTDFLRLANQHKFSGYQVDQWLKSNSFKAQFAVIEEDNCKRLVSNNWRRETPSQSTAA</sequence>
<dbReference type="VEuPathDB" id="ToxoDB:EBH_0036340"/>
<protein>
    <submittedName>
        <fullName evidence="1">Uncharacterized protein</fullName>
    </submittedName>
</protein>
<dbReference type="EMBL" id="HG712412">
    <property type="protein sequence ID" value="CDJ50782.1"/>
    <property type="molecule type" value="Genomic_DNA"/>
</dbReference>
<dbReference type="AlphaFoldDB" id="U6LK99"/>
<gene>
    <name evidence="1" type="ORF">EBH_0036340</name>
</gene>
<proteinExistence type="predicted"/>
<dbReference type="OrthoDB" id="844at2759"/>
<name>U6LK99_9EIME</name>
<evidence type="ECO:0000313" key="1">
    <source>
        <dbReference type="EMBL" id="CDJ50782.1"/>
    </source>
</evidence>
<evidence type="ECO:0000313" key="2">
    <source>
        <dbReference type="Proteomes" id="UP000030750"/>
    </source>
</evidence>
<accession>U6LK99</accession>
<keyword evidence="2" id="KW-1185">Reference proteome</keyword>
<reference evidence="1" key="1">
    <citation type="submission" date="2013-10" db="EMBL/GenBank/DDBJ databases">
        <title>Genomic analysis of the causative agents of coccidiosis in chickens.</title>
        <authorList>
            <person name="Reid A.J."/>
            <person name="Blake D."/>
            <person name="Billington K."/>
            <person name="Browne H."/>
            <person name="Dunn M."/>
            <person name="Hung S."/>
            <person name="Kawahara F."/>
            <person name="Miranda-Saavedra D."/>
            <person name="Mourier T."/>
            <person name="Nagra H."/>
            <person name="Otto T.D."/>
            <person name="Rawlings N."/>
            <person name="Sanchez A."/>
            <person name="Sanders M."/>
            <person name="Subramaniam C."/>
            <person name="Tay Y."/>
            <person name="Dear P."/>
            <person name="Doerig C."/>
            <person name="Gruber A."/>
            <person name="Parkinson J."/>
            <person name="Shirley M."/>
            <person name="Wan K.L."/>
            <person name="Berriman M."/>
            <person name="Tomley F."/>
            <person name="Pain A."/>
        </authorList>
    </citation>
    <scope>NUCLEOTIDE SEQUENCE [LARGE SCALE GENOMIC DNA]</scope>
    <source>
        <strain evidence="1">Houghton</strain>
    </source>
</reference>
<reference evidence="1" key="2">
    <citation type="submission" date="2013-10" db="EMBL/GenBank/DDBJ databases">
        <authorList>
            <person name="Aslett M."/>
        </authorList>
    </citation>
    <scope>NUCLEOTIDE SEQUENCE [LARGE SCALE GENOMIC DNA]</scope>
    <source>
        <strain evidence="1">Houghton</strain>
    </source>
</reference>
<dbReference type="Proteomes" id="UP000030750">
    <property type="component" value="Unassembled WGS sequence"/>
</dbReference>
<organism evidence="1 2">
    <name type="scientific">Eimeria brunetti</name>
    <dbReference type="NCBI Taxonomy" id="51314"/>
    <lineage>
        <taxon>Eukaryota</taxon>
        <taxon>Sar</taxon>
        <taxon>Alveolata</taxon>
        <taxon>Apicomplexa</taxon>
        <taxon>Conoidasida</taxon>
        <taxon>Coccidia</taxon>
        <taxon>Eucoccidiorida</taxon>
        <taxon>Eimeriorina</taxon>
        <taxon>Eimeriidae</taxon>
        <taxon>Eimeria</taxon>
    </lineage>
</organism>